<sequence>MSSYLAPVASNHRSPIVKNAALIKHRAANKPYDAPNHNFLPLPERRSEKDIIPTPFSHRYPPPHVHIPFDLFPLSPTQNPPRTCLPPGLSTSLVLCLSIRQYRCLEWEKLLV</sequence>
<keyword evidence="2" id="KW-1185">Reference proteome</keyword>
<name>A0A2J6PLA4_9HELO</name>
<dbReference type="EMBL" id="KZ613518">
    <property type="protein sequence ID" value="PMD14818.1"/>
    <property type="molecule type" value="Genomic_DNA"/>
</dbReference>
<dbReference type="AlphaFoldDB" id="A0A2J6PLA4"/>
<organism evidence="1 2">
    <name type="scientific">Hyaloscypha hepaticicola</name>
    <dbReference type="NCBI Taxonomy" id="2082293"/>
    <lineage>
        <taxon>Eukaryota</taxon>
        <taxon>Fungi</taxon>
        <taxon>Dikarya</taxon>
        <taxon>Ascomycota</taxon>
        <taxon>Pezizomycotina</taxon>
        <taxon>Leotiomycetes</taxon>
        <taxon>Helotiales</taxon>
        <taxon>Hyaloscyphaceae</taxon>
        <taxon>Hyaloscypha</taxon>
    </lineage>
</organism>
<reference evidence="1 2" key="1">
    <citation type="submission" date="2016-05" db="EMBL/GenBank/DDBJ databases">
        <title>A degradative enzymes factory behind the ericoid mycorrhizal symbiosis.</title>
        <authorList>
            <consortium name="DOE Joint Genome Institute"/>
            <person name="Martino E."/>
            <person name="Morin E."/>
            <person name="Grelet G."/>
            <person name="Kuo A."/>
            <person name="Kohler A."/>
            <person name="Daghino S."/>
            <person name="Barry K."/>
            <person name="Choi C."/>
            <person name="Cichocki N."/>
            <person name="Clum A."/>
            <person name="Copeland A."/>
            <person name="Hainaut M."/>
            <person name="Haridas S."/>
            <person name="Labutti K."/>
            <person name="Lindquist E."/>
            <person name="Lipzen A."/>
            <person name="Khouja H.-R."/>
            <person name="Murat C."/>
            <person name="Ohm R."/>
            <person name="Olson A."/>
            <person name="Spatafora J."/>
            <person name="Veneault-Fourrey C."/>
            <person name="Henrissat B."/>
            <person name="Grigoriev I."/>
            <person name="Martin F."/>
            <person name="Perotto S."/>
        </authorList>
    </citation>
    <scope>NUCLEOTIDE SEQUENCE [LARGE SCALE GENOMIC DNA]</scope>
    <source>
        <strain evidence="1 2">UAMH 7357</strain>
    </source>
</reference>
<accession>A0A2J6PLA4</accession>
<evidence type="ECO:0000313" key="2">
    <source>
        <dbReference type="Proteomes" id="UP000235672"/>
    </source>
</evidence>
<gene>
    <name evidence="1" type="ORF">NA56DRAFT_650611</name>
</gene>
<protein>
    <submittedName>
        <fullName evidence="1">Uncharacterized protein</fullName>
    </submittedName>
</protein>
<dbReference type="Proteomes" id="UP000235672">
    <property type="component" value="Unassembled WGS sequence"/>
</dbReference>
<proteinExistence type="predicted"/>
<evidence type="ECO:0000313" key="1">
    <source>
        <dbReference type="EMBL" id="PMD14818.1"/>
    </source>
</evidence>